<organism evidence="2 3">
    <name type="scientific">Microdochium trichocladiopsis</name>
    <dbReference type="NCBI Taxonomy" id="1682393"/>
    <lineage>
        <taxon>Eukaryota</taxon>
        <taxon>Fungi</taxon>
        <taxon>Dikarya</taxon>
        <taxon>Ascomycota</taxon>
        <taxon>Pezizomycotina</taxon>
        <taxon>Sordariomycetes</taxon>
        <taxon>Xylariomycetidae</taxon>
        <taxon>Xylariales</taxon>
        <taxon>Microdochiaceae</taxon>
        <taxon>Microdochium</taxon>
    </lineage>
</organism>
<gene>
    <name evidence="2" type="ORF">B0I36DRAFT_116075</name>
</gene>
<protein>
    <submittedName>
        <fullName evidence="2">Uncharacterized protein</fullName>
    </submittedName>
</protein>
<evidence type="ECO:0000256" key="1">
    <source>
        <dbReference type="SAM" id="MobiDB-lite"/>
    </source>
</evidence>
<name>A0A9P8Y613_9PEZI</name>
<dbReference type="GeneID" id="70177512"/>
<proteinExistence type="predicted"/>
<dbReference type="EMBL" id="JAGTJQ010000005">
    <property type="protein sequence ID" value="KAH7030924.1"/>
    <property type="molecule type" value="Genomic_DNA"/>
</dbReference>
<reference evidence="2" key="1">
    <citation type="journal article" date="2021" name="Nat. Commun.">
        <title>Genetic determinants of endophytism in the Arabidopsis root mycobiome.</title>
        <authorList>
            <person name="Mesny F."/>
            <person name="Miyauchi S."/>
            <person name="Thiergart T."/>
            <person name="Pickel B."/>
            <person name="Atanasova L."/>
            <person name="Karlsson M."/>
            <person name="Huettel B."/>
            <person name="Barry K.W."/>
            <person name="Haridas S."/>
            <person name="Chen C."/>
            <person name="Bauer D."/>
            <person name="Andreopoulos W."/>
            <person name="Pangilinan J."/>
            <person name="LaButti K."/>
            <person name="Riley R."/>
            <person name="Lipzen A."/>
            <person name="Clum A."/>
            <person name="Drula E."/>
            <person name="Henrissat B."/>
            <person name="Kohler A."/>
            <person name="Grigoriev I.V."/>
            <person name="Martin F.M."/>
            <person name="Hacquard S."/>
        </authorList>
    </citation>
    <scope>NUCLEOTIDE SEQUENCE</scope>
    <source>
        <strain evidence="2">MPI-CAGE-CH-0230</strain>
    </source>
</reference>
<dbReference type="Proteomes" id="UP000756346">
    <property type="component" value="Unassembled WGS sequence"/>
</dbReference>
<dbReference type="AlphaFoldDB" id="A0A9P8Y613"/>
<comment type="caution">
    <text evidence="2">The sequence shown here is derived from an EMBL/GenBank/DDBJ whole genome shotgun (WGS) entry which is preliminary data.</text>
</comment>
<accession>A0A9P8Y613</accession>
<sequence>MSQPSAWPRLASGDRGARDCQAWLHGDQDLIMPPPTAGAHRFSGFVPDSDPKHDLRGEGLRRETNVSDWRRRKTRP</sequence>
<dbReference type="RefSeq" id="XP_046012604.1">
    <property type="nucleotide sequence ID" value="XM_046147966.1"/>
</dbReference>
<evidence type="ECO:0000313" key="3">
    <source>
        <dbReference type="Proteomes" id="UP000756346"/>
    </source>
</evidence>
<evidence type="ECO:0000313" key="2">
    <source>
        <dbReference type="EMBL" id="KAH7030924.1"/>
    </source>
</evidence>
<feature type="region of interest" description="Disordered" evidence="1">
    <location>
        <begin position="34"/>
        <end position="76"/>
    </location>
</feature>
<keyword evidence="3" id="KW-1185">Reference proteome</keyword>
<feature type="compositionally biased region" description="Basic and acidic residues" evidence="1">
    <location>
        <begin position="49"/>
        <end position="69"/>
    </location>
</feature>